<organism evidence="1 2">
    <name type="scientific">Zhihengliuella salsuginis</name>
    <dbReference type="NCBI Taxonomy" id="578222"/>
    <lineage>
        <taxon>Bacteria</taxon>
        <taxon>Bacillati</taxon>
        <taxon>Actinomycetota</taxon>
        <taxon>Actinomycetes</taxon>
        <taxon>Micrococcales</taxon>
        <taxon>Micrococcaceae</taxon>
        <taxon>Zhihengliuella</taxon>
    </lineage>
</organism>
<dbReference type="RefSeq" id="WP_189349172.1">
    <property type="nucleotide sequence ID" value="NZ_BMXK01000004.1"/>
</dbReference>
<dbReference type="InterPro" id="IPR023833">
    <property type="entry name" value="Signal_pept_SipW-depend-type"/>
</dbReference>
<dbReference type="NCBIfam" id="TIGR04088">
    <property type="entry name" value="cognate_SipW"/>
    <property type="match status" value="1"/>
</dbReference>
<gene>
    <name evidence="1" type="ORF">GCM10008096_11450</name>
</gene>
<sequence length="201" mass="19848">MSQKKNTKGRALLAGGLVLGVGAAVTLAAWTDSEFAEGLFTAGSFNLEGSDDGVAYAEHDTAGGALQLSFSGLVDNLTPGDTAYAAHWLRLDAASTTDGTVTPAGAVATDVTGTNADAVSYTITEVTGGDCEAGTATGPVVATGATLNDQTGATALDLVSNGAGTAGTAVPLCFEVTAGAEGEFEQGGETSAVWQFTAESE</sequence>
<comment type="caution">
    <text evidence="1">The sequence shown here is derived from an EMBL/GenBank/DDBJ whole genome shotgun (WGS) entry which is preliminary data.</text>
</comment>
<evidence type="ECO:0000313" key="2">
    <source>
        <dbReference type="Proteomes" id="UP000642819"/>
    </source>
</evidence>
<dbReference type="Proteomes" id="UP000642819">
    <property type="component" value="Unassembled WGS sequence"/>
</dbReference>
<protein>
    <recommendedName>
        <fullName evidence="3">SipW-cognate class signal peptide</fullName>
    </recommendedName>
</protein>
<evidence type="ECO:0008006" key="3">
    <source>
        <dbReference type="Google" id="ProtNLM"/>
    </source>
</evidence>
<proteinExistence type="predicted"/>
<accession>A0ABQ3GGD6</accession>
<keyword evidence="2" id="KW-1185">Reference proteome</keyword>
<dbReference type="EMBL" id="BMXK01000004">
    <property type="protein sequence ID" value="GHD04297.1"/>
    <property type="molecule type" value="Genomic_DNA"/>
</dbReference>
<name>A0ABQ3GGD6_9MICC</name>
<reference evidence="2" key="1">
    <citation type="journal article" date="2019" name="Int. J. Syst. Evol. Microbiol.">
        <title>The Global Catalogue of Microorganisms (GCM) 10K type strain sequencing project: providing services to taxonomists for standard genome sequencing and annotation.</title>
        <authorList>
            <consortium name="The Broad Institute Genomics Platform"/>
            <consortium name="The Broad Institute Genome Sequencing Center for Infectious Disease"/>
            <person name="Wu L."/>
            <person name="Ma J."/>
        </authorList>
    </citation>
    <scope>NUCLEOTIDE SEQUENCE [LARGE SCALE GENOMIC DNA]</scope>
    <source>
        <strain evidence="2">KCTC 19466</strain>
    </source>
</reference>
<evidence type="ECO:0000313" key="1">
    <source>
        <dbReference type="EMBL" id="GHD04297.1"/>
    </source>
</evidence>